<reference evidence="4" key="1">
    <citation type="submission" date="2016-06" db="UniProtKB">
        <authorList>
            <consortium name="WormBaseParasite"/>
        </authorList>
    </citation>
    <scope>IDENTIFICATION</scope>
</reference>
<dbReference type="AlphaFoldDB" id="A0A183B8L1"/>
<proteinExistence type="predicted"/>
<evidence type="ECO:0000313" key="2">
    <source>
        <dbReference type="EMBL" id="VDP92818.1"/>
    </source>
</evidence>
<protein>
    <submittedName>
        <fullName evidence="2 4">Uncharacterized protein</fullName>
    </submittedName>
</protein>
<keyword evidence="3" id="KW-1185">Reference proteome</keyword>
<dbReference type="EMBL" id="UZAN01060920">
    <property type="protein sequence ID" value="VDP92818.1"/>
    <property type="molecule type" value="Genomic_DNA"/>
</dbReference>
<dbReference type="OrthoDB" id="6249236at2759"/>
<organism evidence="4">
    <name type="scientific">Echinostoma caproni</name>
    <dbReference type="NCBI Taxonomy" id="27848"/>
    <lineage>
        <taxon>Eukaryota</taxon>
        <taxon>Metazoa</taxon>
        <taxon>Spiralia</taxon>
        <taxon>Lophotrochozoa</taxon>
        <taxon>Platyhelminthes</taxon>
        <taxon>Trematoda</taxon>
        <taxon>Digenea</taxon>
        <taxon>Plagiorchiida</taxon>
        <taxon>Echinostomata</taxon>
        <taxon>Echinostomatoidea</taxon>
        <taxon>Echinostomatidae</taxon>
        <taxon>Echinostoma</taxon>
    </lineage>
</organism>
<sequence length="245" mass="25973">MSQWHHKCLNLANTHRAFCVRFDASSVMCPPAHEPLSLSTLGLNVIRASRQVNPTAHFNGQRVPGGCTEGSRNHLLKSSISPSGLSTGPLAGVMNESDEMKQSFDLACLACGLKALSVLCPYRMAHLFCSHLHTSASLNTVFLVELHGKFVTSLHELEAANQGAKAVEGVSEQTTGTREDFGVYAAQLVPASPTDSGETDVVMSPASDTTNTTPTPTTNLSTQTAATTTTTPIATSILEQLFDSS</sequence>
<reference evidence="2 3" key="2">
    <citation type="submission" date="2018-11" db="EMBL/GenBank/DDBJ databases">
        <authorList>
            <consortium name="Pathogen Informatics"/>
        </authorList>
    </citation>
    <scope>NUCLEOTIDE SEQUENCE [LARGE SCALE GENOMIC DNA]</scope>
    <source>
        <strain evidence="2 3">Egypt</strain>
    </source>
</reference>
<evidence type="ECO:0000256" key="1">
    <source>
        <dbReference type="SAM" id="MobiDB-lite"/>
    </source>
</evidence>
<accession>A0A183B8L1</accession>
<evidence type="ECO:0000313" key="4">
    <source>
        <dbReference type="WBParaSite" id="ECPE_0001558601-mRNA-1"/>
    </source>
</evidence>
<dbReference type="Proteomes" id="UP000272942">
    <property type="component" value="Unassembled WGS sequence"/>
</dbReference>
<dbReference type="WBParaSite" id="ECPE_0001558601-mRNA-1">
    <property type="protein sequence ID" value="ECPE_0001558601-mRNA-1"/>
    <property type="gene ID" value="ECPE_0001558601"/>
</dbReference>
<feature type="compositionally biased region" description="Low complexity" evidence="1">
    <location>
        <begin position="204"/>
        <end position="226"/>
    </location>
</feature>
<gene>
    <name evidence="2" type="ORF">ECPE_LOCUS15546</name>
</gene>
<name>A0A183B8L1_9TREM</name>
<feature type="region of interest" description="Disordered" evidence="1">
    <location>
        <begin position="192"/>
        <end position="226"/>
    </location>
</feature>
<evidence type="ECO:0000313" key="3">
    <source>
        <dbReference type="Proteomes" id="UP000272942"/>
    </source>
</evidence>